<dbReference type="GeneTree" id="ENSGT00940000159083"/>
<evidence type="ECO:0000256" key="1">
    <source>
        <dbReference type="ARBA" id="ARBA00004188"/>
    </source>
</evidence>
<dbReference type="PANTHER" id="PTHR11977:SF78">
    <property type="entry name" value="SCINDERIN"/>
    <property type="match status" value="1"/>
</dbReference>
<dbReference type="Ensembl" id="ENSHHUT00000065489.1">
    <property type="protein sequence ID" value="ENSHHUP00000063345.1"/>
    <property type="gene ID" value="ENSHHUG00000037318.1"/>
</dbReference>
<evidence type="ECO:0000256" key="10">
    <source>
        <dbReference type="ARBA" id="ARBA00023203"/>
    </source>
</evidence>
<dbReference type="FunFam" id="3.40.20.10:FF:000001">
    <property type="entry name" value="Gelsolin"/>
    <property type="match status" value="1"/>
</dbReference>
<dbReference type="FunFam" id="3.40.20.10:FF:000005">
    <property type="entry name" value="Gelsolin"/>
    <property type="match status" value="1"/>
</dbReference>
<evidence type="ECO:0000256" key="3">
    <source>
        <dbReference type="ARBA" id="ARBA00008418"/>
    </source>
</evidence>
<dbReference type="CDD" id="cd11291">
    <property type="entry name" value="gelsolin_S6_like"/>
    <property type="match status" value="1"/>
</dbReference>
<dbReference type="STRING" id="62062.ENSHHUP00000063345"/>
<evidence type="ECO:0000256" key="4">
    <source>
        <dbReference type="ARBA" id="ARBA00014288"/>
    </source>
</evidence>
<keyword evidence="12" id="KW-0966">Cell projection</keyword>
<protein>
    <recommendedName>
        <fullName evidence="4">Scinderin</fullName>
    </recommendedName>
    <alternativeName>
        <fullName evidence="13">Adseverin</fullName>
    </alternativeName>
</protein>
<evidence type="ECO:0000256" key="12">
    <source>
        <dbReference type="ARBA" id="ARBA00023273"/>
    </source>
</evidence>
<dbReference type="GO" id="GO:0051016">
    <property type="term" value="P:barbed-end actin filament capping"/>
    <property type="evidence" value="ECO:0007669"/>
    <property type="project" value="TreeGrafter"/>
</dbReference>
<dbReference type="InterPro" id="IPR007122">
    <property type="entry name" value="Villin/Gelsolin"/>
</dbReference>
<dbReference type="CDD" id="cd11288">
    <property type="entry name" value="gelsolin_S5_like"/>
    <property type="match status" value="1"/>
</dbReference>
<evidence type="ECO:0000256" key="8">
    <source>
        <dbReference type="ARBA" id="ARBA00022837"/>
    </source>
</evidence>
<evidence type="ECO:0000256" key="9">
    <source>
        <dbReference type="ARBA" id="ARBA00022949"/>
    </source>
</evidence>
<dbReference type="GO" id="GO:0008154">
    <property type="term" value="P:actin polymerization or depolymerization"/>
    <property type="evidence" value="ECO:0007669"/>
    <property type="project" value="TreeGrafter"/>
</dbReference>
<evidence type="ECO:0000256" key="11">
    <source>
        <dbReference type="ARBA" id="ARBA00023212"/>
    </source>
</evidence>
<dbReference type="GO" id="GO:0007417">
    <property type="term" value="P:central nervous system development"/>
    <property type="evidence" value="ECO:0007669"/>
    <property type="project" value="TreeGrafter"/>
</dbReference>
<keyword evidence="7" id="KW-0677">Repeat</keyword>
<dbReference type="SUPFAM" id="SSF55753">
    <property type="entry name" value="Actin depolymerizing proteins"/>
    <property type="match status" value="5"/>
</dbReference>
<keyword evidence="11" id="KW-0206">Cytoskeleton</keyword>
<reference evidence="16" key="1">
    <citation type="submission" date="2018-06" db="EMBL/GenBank/DDBJ databases">
        <title>Genome assembly of Danube salmon.</title>
        <authorList>
            <person name="Macqueen D.J."/>
            <person name="Gundappa M.K."/>
        </authorList>
    </citation>
    <scope>NUCLEOTIDE SEQUENCE [LARGE SCALE GENOMIC DNA]</scope>
</reference>
<dbReference type="AlphaFoldDB" id="A0A4W5PNZ4"/>
<name>A0A4W5PNZ4_9TELE</name>
<feature type="domain" description="Gelsolin-like" evidence="14">
    <location>
        <begin position="610"/>
        <end position="682"/>
    </location>
</feature>
<dbReference type="CDD" id="cd11293">
    <property type="entry name" value="gelsolin_S4_like"/>
    <property type="match status" value="1"/>
</dbReference>
<keyword evidence="10" id="KW-0009">Actin-binding</keyword>
<evidence type="ECO:0000259" key="14">
    <source>
        <dbReference type="Pfam" id="PF00626"/>
    </source>
</evidence>
<feature type="domain" description="Gelsolin-like" evidence="14">
    <location>
        <begin position="139"/>
        <end position="212"/>
    </location>
</feature>
<dbReference type="PANTHER" id="PTHR11977">
    <property type="entry name" value="VILLIN"/>
    <property type="match status" value="1"/>
</dbReference>
<dbReference type="GO" id="GO:0002102">
    <property type="term" value="C:podosome"/>
    <property type="evidence" value="ECO:0007669"/>
    <property type="project" value="UniProtKB-SubCell"/>
</dbReference>
<dbReference type="Gene3D" id="3.40.20.10">
    <property type="entry name" value="Severin"/>
    <property type="match status" value="6"/>
</dbReference>
<dbReference type="InterPro" id="IPR029006">
    <property type="entry name" value="ADF-H/Gelsolin-like_dom_sf"/>
</dbReference>
<keyword evidence="8" id="KW-0106">Calcium</keyword>
<proteinExistence type="inferred from homology"/>
<dbReference type="CDD" id="cd11290">
    <property type="entry name" value="gelsolin_S1_like"/>
    <property type="match status" value="1"/>
</dbReference>
<sequence>VNLQDSPLTGLQIWRIEKIELVPVPENLHGNFYVGDAYVVLHTVKQRDSCFYDLHYWLGKECSQDESTAAAIFTVQLDDFLGGKPVQYRELQGFESTAFTRYFKGGITYKAGGVASGFHHVVTNDLSALRLFHIKGRRVVRATEVTLNWSSFNRGDCFIVDLGAVIYQWCGSECNKFERLKAAQVAASIRDNERNGRAKLVVVEEGSEPSELTEVLGNKPDLPEGDDNDDMMADISNRKMAKLYMVRYSVYTHSNTHTHTHSSHCCSLQVSDASGEMQVTLVSEENPFSQSHLLSDECFILDHGKSKMIFIQVLPEGGETPIFRHFFQGWRDKNQSEGFGKVFVTERIAKIRQVEFDASKLHESQSMAAQYNMVDDGTGDTQVFRVESSGRVPIDPKTYGQFYGGDCYIILYTYKRGQIIYTWQGASSTLDELTASAFLTVELDRSLGGNAVQVRVSQGKEPAHLLSLFKAKPLIVYKSGTSRIGGQIPAAPTRLFQVRRNLGTITRIAEVDAEAGSLNSNDAYLLKMPSGQSYLWVGKGASEDEERGAQYLSQVLKCQTQRIVEGQEPADLWAALGGKKDYQTSERLASKSLTQQPRLFACSNKTGRFIVREFSQEDLAEDDVMLLDVWDQVFIWIGKDANEVERTESVKSAKTYIETDPGGRDKRTSIVTVKQGHEPPTFTGWFLGWDAARWDSDIMARTMKTLQIYLDRYNGYNIHSVFSRGFTNISVKRGLASPSWTSVNPRCFLFKRPKSVIYDVNLNADLYIWTTSGNKSCFLLYKKEIQISLQFVDWRVWKIECFCH</sequence>
<reference evidence="15" key="2">
    <citation type="submission" date="2025-08" db="UniProtKB">
        <authorList>
            <consortium name="Ensembl"/>
        </authorList>
    </citation>
    <scope>IDENTIFICATION</scope>
</reference>
<dbReference type="GO" id="GO:0005737">
    <property type="term" value="C:cytoplasm"/>
    <property type="evidence" value="ECO:0007669"/>
    <property type="project" value="TreeGrafter"/>
</dbReference>
<evidence type="ECO:0000256" key="5">
    <source>
        <dbReference type="ARBA" id="ARBA00022467"/>
    </source>
</evidence>
<dbReference type="InterPro" id="IPR007123">
    <property type="entry name" value="Gelsolin-like_dom"/>
</dbReference>
<dbReference type="GO" id="GO:0030031">
    <property type="term" value="P:cell projection assembly"/>
    <property type="evidence" value="ECO:0007669"/>
    <property type="project" value="TreeGrafter"/>
</dbReference>
<keyword evidence="5" id="KW-0117">Actin capping</keyword>
<evidence type="ECO:0000313" key="16">
    <source>
        <dbReference type="Proteomes" id="UP000314982"/>
    </source>
</evidence>
<comment type="subcellular location">
    <subcellularLocation>
        <location evidence="1">Cell projection</location>
        <location evidence="1">Podosome</location>
    </subcellularLocation>
    <subcellularLocation>
        <location evidence="2">Cytoplasm</location>
        <location evidence="2">Cytoskeleton</location>
    </subcellularLocation>
</comment>
<dbReference type="GO" id="GO:0005546">
    <property type="term" value="F:phosphatidylinositol-4,5-bisphosphate binding"/>
    <property type="evidence" value="ECO:0007669"/>
    <property type="project" value="TreeGrafter"/>
</dbReference>
<evidence type="ECO:0000256" key="2">
    <source>
        <dbReference type="ARBA" id="ARBA00004245"/>
    </source>
</evidence>
<keyword evidence="16" id="KW-1185">Reference proteome</keyword>
<dbReference type="SUPFAM" id="SSF82754">
    <property type="entry name" value="C-terminal, gelsolin-like domain of Sec23/24"/>
    <property type="match status" value="1"/>
</dbReference>
<dbReference type="Proteomes" id="UP000314982">
    <property type="component" value="Unassembled WGS sequence"/>
</dbReference>
<dbReference type="FunFam" id="3.40.20.10:FF:000004">
    <property type="entry name" value="Gelsolin"/>
    <property type="match status" value="1"/>
</dbReference>
<organism evidence="15 16">
    <name type="scientific">Hucho hucho</name>
    <name type="common">huchen</name>
    <dbReference type="NCBI Taxonomy" id="62062"/>
    <lineage>
        <taxon>Eukaryota</taxon>
        <taxon>Metazoa</taxon>
        <taxon>Chordata</taxon>
        <taxon>Craniata</taxon>
        <taxon>Vertebrata</taxon>
        <taxon>Euteleostomi</taxon>
        <taxon>Actinopterygii</taxon>
        <taxon>Neopterygii</taxon>
        <taxon>Teleostei</taxon>
        <taxon>Protacanthopterygii</taxon>
        <taxon>Salmoniformes</taxon>
        <taxon>Salmonidae</taxon>
        <taxon>Salmoninae</taxon>
        <taxon>Hucho</taxon>
    </lineage>
</organism>
<dbReference type="GO" id="GO:0051014">
    <property type="term" value="P:actin filament severing"/>
    <property type="evidence" value="ECO:0007669"/>
    <property type="project" value="TreeGrafter"/>
</dbReference>
<dbReference type="CDD" id="cd11289">
    <property type="entry name" value="gelsolin_S2_like"/>
    <property type="match status" value="1"/>
</dbReference>
<evidence type="ECO:0000313" key="15">
    <source>
        <dbReference type="Ensembl" id="ENSHHUP00000063345.1"/>
    </source>
</evidence>
<dbReference type="GO" id="GO:0051015">
    <property type="term" value="F:actin filament binding"/>
    <property type="evidence" value="ECO:0007669"/>
    <property type="project" value="InterPro"/>
</dbReference>
<comment type="similarity">
    <text evidence="3">Belongs to the villin/gelsolin family.</text>
</comment>
<dbReference type="Pfam" id="PF00626">
    <property type="entry name" value="Gelsolin"/>
    <property type="match status" value="5"/>
</dbReference>
<dbReference type="InterPro" id="IPR036180">
    <property type="entry name" value="Gelsolin-like_dom_sf"/>
</dbReference>
<evidence type="ECO:0000256" key="6">
    <source>
        <dbReference type="ARBA" id="ARBA00022490"/>
    </source>
</evidence>
<dbReference type="FunFam" id="3.40.20.10:FF:000002">
    <property type="entry name" value="Gelsolin"/>
    <property type="match status" value="1"/>
</dbReference>
<feature type="domain" description="Gelsolin-like" evidence="14">
    <location>
        <begin position="19"/>
        <end position="99"/>
    </location>
</feature>
<dbReference type="PRINTS" id="PR00597">
    <property type="entry name" value="GELSOLIN"/>
</dbReference>
<keyword evidence="6" id="KW-0963">Cytoplasm</keyword>
<reference evidence="15" key="3">
    <citation type="submission" date="2025-09" db="UniProtKB">
        <authorList>
            <consortium name="Ensembl"/>
        </authorList>
    </citation>
    <scope>IDENTIFICATION</scope>
</reference>
<feature type="domain" description="Gelsolin-like" evidence="14">
    <location>
        <begin position="509"/>
        <end position="573"/>
    </location>
</feature>
<evidence type="ECO:0000256" key="13">
    <source>
        <dbReference type="ARBA" id="ARBA00030694"/>
    </source>
</evidence>
<accession>A0A4W5PNZ4</accession>
<dbReference type="FunFam" id="3.40.20.10:FF:000040">
    <property type="entry name" value="macrophage-capping protein-like isoform X1"/>
    <property type="match status" value="1"/>
</dbReference>
<keyword evidence="9" id="KW-0965">Cell junction</keyword>
<feature type="domain" description="Gelsolin-like" evidence="14">
    <location>
        <begin position="391"/>
        <end position="466"/>
    </location>
</feature>
<evidence type="ECO:0000256" key="7">
    <source>
        <dbReference type="ARBA" id="ARBA00022737"/>
    </source>
</evidence>
<dbReference type="SMART" id="SM00262">
    <property type="entry name" value="GEL"/>
    <property type="match status" value="6"/>
</dbReference>